<dbReference type="EMBL" id="JAPMXC010000010">
    <property type="protein sequence ID" value="MCY0389304.1"/>
    <property type="molecule type" value="Genomic_DNA"/>
</dbReference>
<evidence type="ECO:0000259" key="1">
    <source>
        <dbReference type="Pfam" id="PF13333"/>
    </source>
</evidence>
<dbReference type="Pfam" id="PF13333">
    <property type="entry name" value="rve_2"/>
    <property type="match status" value="1"/>
</dbReference>
<gene>
    <name evidence="2" type="ORF">OVY01_19340</name>
</gene>
<sequence length="204" mass="22725">MRPSSAAALLPHDGAFTAEHDPYAACAESRILARKSAHRLDDGIILARHLAHITEAGSTHLDQRTRASLAQTARNGIAGLLATYLCARHFFAEISFITSISRFFSGISFFSRPFSTFKAFNRFTSSPTISPKRLRQAHIDASLTPWRLATSALKAECFHLTKYEDVDALRFGLRSYIDDYDQHRIKAKLGGSSPAAYRMRTGKY</sequence>
<organism evidence="2 3">
    <name type="scientific">Robbsia betulipollinis</name>
    <dbReference type="NCBI Taxonomy" id="2981849"/>
    <lineage>
        <taxon>Bacteria</taxon>
        <taxon>Pseudomonadati</taxon>
        <taxon>Pseudomonadota</taxon>
        <taxon>Betaproteobacteria</taxon>
        <taxon>Burkholderiales</taxon>
        <taxon>Burkholderiaceae</taxon>
        <taxon>Robbsia</taxon>
    </lineage>
</organism>
<accession>A0ABT3ZRW9</accession>
<protein>
    <submittedName>
        <fullName evidence="2">IS3 family transposase</fullName>
    </submittedName>
</protein>
<evidence type="ECO:0000313" key="2">
    <source>
        <dbReference type="EMBL" id="MCY0389304.1"/>
    </source>
</evidence>
<reference evidence="2" key="1">
    <citation type="submission" date="2022-11" db="EMBL/GenBank/DDBJ databases">
        <title>Robbsia betulipollinis sp. nov., isolated from pollen of birch (Betula pendula).</title>
        <authorList>
            <person name="Shi H."/>
            <person name="Ambika Manirajan B."/>
            <person name="Ratering S."/>
            <person name="Geissler-Plaum R."/>
            <person name="Schnell S."/>
        </authorList>
    </citation>
    <scope>NUCLEOTIDE SEQUENCE</scope>
    <source>
        <strain evidence="2">Bb-Pol-6</strain>
    </source>
</reference>
<keyword evidence="3" id="KW-1185">Reference proteome</keyword>
<comment type="caution">
    <text evidence="2">The sequence shown here is derived from an EMBL/GenBank/DDBJ whole genome shotgun (WGS) entry which is preliminary data.</text>
</comment>
<dbReference type="InterPro" id="IPR001584">
    <property type="entry name" value="Integrase_cat-core"/>
</dbReference>
<name>A0ABT3ZRW9_9BURK</name>
<dbReference type="RefSeq" id="WP_267849206.1">
    <property type="nucleotide sequence ID" value="NZ_JAPMXC010000010.1"/>
</dbReference>
<evidence type="ECO:0000313" key="3">
    <source>
        <dbReference type="Proteomes" id="UP001082899"/>
    </source>
</evidence>
<feature type="domain" description="Integrase catalytic" evidence="1">
    <location>
        <begin position="153"/>
        <end position="200"/>
    </location>
</feature>
<proteinExistence type="predicted"/>
<dbReference type="Proteomes" id="UP001082899">
    <property type="component" value="Unassembled WGS sequence"/>
</dbReference>